<protein>
    <submittedName>
        <fullName evidence="4">Adenylate cyclase</fullName>
    </submittedName>
</protein>
<gene>
    <name evidence="4" type="ORF">CJ255_14485</name>
</gene>
<dbReference type="GO" id="GO:0035556">
    <property type="term" value="P:intracellular signal transduction"/>
    <property type="evidence" value="ECO:0007669"/>
    <property type="project" value="InterPro"/>
</dbReference>
<feature type="domain" description="FHA" evidence="2">
    <location>
        <begin position="22"/>
        <end position="71"/>
    </location>
</feature>
<evidence type="ECO:0000259" key="2">
    <source>
        <dbReference type="PROSITE" id="PS50006"/>
    </source>
</evidence>
<dbReference type="Pfam" id="PF01590">
    <property type="entry name" value="GAF"/>
    <property type="match status" value="1"/>
</dbReference>
<evidence type="ECO:0000313" key="4">
    <source>
        <dbReference type="EMBL" id="PDW02356.1"/>
    </source>
</evidence>
<dbReference type="InterPro" id="IPR029016">
    <property type="entry name" value="GAF-like_dom_sf"/>
</dbReference>
<dbReference type="PANTHER" id="PTHR43081:SF20">
    <property type="entry name" value="TWO-COMPONENT RESPONSE REGULATOR"/>
    <property type="match status" value="1"/>
</dbReference>
<dbReference type="InterPro" id="IPR050697">
    <property type="entry name" value="Adenylyl/Guanylyl_Cyclase_3/4"/>
</dbReference>
<evidence type="ECO:0000259" key="3">
    <source>
        <dbReference type="PROSITE" id="PS50125"/>
    </source>
</evidence>
<dbReference type="Pfam" id="PF00211">
    <property type="entry name" value="Guanylate_cyc"/>
    <property type="match status" value="1"/>
</dbReference>
<dbReference type="OrthoDB" id="9806704at2"/>
<dbReference type="GO" id="GO:0004016">
    <property type="term" value="F:adenylate cyclase activity"/>
    <property type="evidence" value="ECO:0007669"/>
    <property type="project" value="UniProtKB-ARBA"/>
</dbReference>
<comment type="similarity">
    <text evidence="1">Belongs to the adenylyl cyclase class-3 family.</text>
</comment>
<dbReference type="RefSeq" id="WP_097644817.1">
    <property type="nucleotide sequence ID" value="NZ_NQWI01000072.1"/>
</dbReference>
<dbReference type="Gene3D" id="3.30.450.40">
    <property type="match status" value="1"/>
</dbReference>
<dbReference type="AlphaFoldDB" id="A0A2A6RHI4"/>
<comment type="caution">
    <text evidence="4">The sequence shown here is derived from an EMBL/GenBank/DDBJ whole genome shotgun (WGS) entry which is preliminary data.</text>
</comment>
<dbReference type="PANTHER" id="PTHR43081">
    <property type="entry name" value="ADENYLATE CYCLASE, TERMINAL-DIFFERENTIATION SPECIFIC-RELATED"/>
    <property type="match status" value="1"/>
</dbReference>
<keyword evidence="5" id="KW-1185">Reference proteome</keyword>
<name>A0A2A6RHI4_9CHLR</name>
<dbReference type="SUPFAM" id="SSF55073">
    <property type="entry name" value="Nucleotide cyclase"/>
    <property type="match status" value="1"/>
</dbReference>
<reference evidence="5" key="1">
    <citation type="submission" date="2017-08" db="EMBL/GenBank/DDBJ databases">
        <authorList>
            <person name="Grouzdev D.S."/>
            <person name="Gaisin V.A."/>
            <person name="Rysina M.S."/>
            <person name="Gorlenko V.M."/>
        </authorList>
    </citation>
    <scope>NUCLEOTIDE SEQUENCE [LARGE SCALE GENOMIC DNA]</scope>
    <source>
        <strain evidence="5">Kir15-3F</strain>
    </source>
</reference>
<dbReference type="Pfam" id="PF00498">
    <property type="entry name" value="FHA"/>
    <property type="match status" value="1"/>
</dbReference>
<dbReference type="SMART" id="SM00240">
    <property type="entry name" value="FHA"/>
    <property type="match status" value="1"/>
</dbReference>
<dbReference type="CDD" id="cd07302">
    <property type="entry name" value="CHD"/>
    <property type="match status" value="1"/>
</dbReference>
<dbReference type="Gene3D" id="3.30.70.1230">
    <property type="entry name" value="Nucleotide cyclase"/>
    <property type="match status" value="1"/>
</dbReference>
<dbReference type="PROSITE" id="PS50125">
    <property type="entry name" value="GUANYLATE_CYCLASE_2"/>
    <property type="match status" value="1"/>
</dbReference>
<dbReference type="InterPro" id="IPR008984">
    <property type="entry name" value="SMAD_FHA_dom_sf"/>
</dbReference>
<dbReference type="CDD" id="cd00060">
    <property type="entry name" value="FHA"/>
    <property type="match status" value="1"/>
</dbReference>
<organism evidence="4 5">
    <name type="scientific">Candidatus Viridilinea mediisalina</name>
    <dbReference type="NCBI Taxonomy" id="2024553"/>
    <lineage>
        <taxon>Bacteria</taxon>
        <taxon>Bacillati</taxon>
        <taxon>Chloroflexota</taxon>
        <taxon>Chloroflexia</taxon>
        <taxon>Chloroflexales</taxon>
        <taxon>Chloroflexineae</taxon>
        <taxon>Oscillochloridaceae</taxon>
        <taxon>Candidatus Viridilinea</taxon>
    </lineage>
</organism>
<dbReference type="SUPFAM" id="SSF49879">
    <property type="entry name" value="SMAD/FHA domain"/>
    <property type="match status" value="1"/>
</dbReference>
<dbReference type="PROSITE" id="PS50006">
    <property type="entry name" value="FHA_DOMAIN"/>
    <property type="match status" value="1"/>
</dbReference>
<dbReference type="InterPro" id="IPR000253">
    <property type="entry name" value="FHA_dom"/>
</dbReference>
<dbReference type="SUPFAM" id="SSF55781">
    <property type="entry name" value="GAF domain-like"/>
    <property type="match status" value="1"/>
</dbReference>
<dbReference type="SMART" id="SM00065">
    <property type="entry name" value="GAF"/>
    <property type="match status" value="1"/>
</dbReference>
<dbReference type="InterPro" id="IPR003018">
    <property type="entry name" value="GAF"/>
</dbReference>
<dbReference type="InterPro" id="IPR001054">
    <property type="entry name" value="A/G_cyclase"/>
</dbReference>
<dbReference type="EMBL" id="NQWI01000072">
    <property type="protein sequence ID" value="PDW02356.1"/>
    <property type="molecule type" value="Genomic_DNA"/>
</dbReference>
<accession>A0A2A6RHI4</accession>
<dbReference type="InterPro" id="IPR029787">
    <property type="entry name" value="Nucleotide_cyclase"/>
</dbReference>
<proteinExistence type="inferred from homology"/>
<feature type="domain" description="Guanylate cyclase" evidence="3">
    <location>
        <begin position="321"/>
        <end position="456"/>
    </location>
</feature>
<dbReference type="GO" id="GO:0006171">
    <property type="term" value="P:cAMP biosynthetic process"/>
    <property type="evidence" value="ECO:0007669"/>
    <property type="project" value="TreeGrafter"/>
</dbReference>
<dbReference type="SMART" id="SM00044">
    <property type="entry name" value="CYCc"/>
    <property type="match status" value="1"/>
</dbReference>
<evidence type="ECO:0000256" key="1">
    <source>
        <dbReference type="ARBA" id="ARBA00005381"/>
    </source>
</evidence>
<dbReference type="Gene3D" id="2.60.200.20">
    <property type="match status" value="1"/>
</dbReference>
<dbReference type="Proteomes" id="UP000220527">
    <property type="component" value="Unassembled WGS sequence"/>
</dbReference>
<sequence>MARLTFTVNGELCSFAVTEHGLTIGRQLENEIVLNHAIVSRKHARVEMRGRQAWLIDLESRNGVTVNRLRIKEEQLSDGDLIGIGPFEIQFEDRAAQSVVLDDNQYFPIASDGRVVQTHELHLETVDLQQFYAIGMRINQILDYRELLDQVMEEVLRVVPAQRGFLLLRKGEELVPRVVLPAGTGDVAISGSIVAKALQEGEAVLTRDARLDFAGANSIISANIRSAICAPLLLQGNAIGVILLDSAGREQFSERDRDLVVAIANFAAVAIERARLTDELRQQGELRKNLERFLSPNVAKALARYVAQHGKLWEAQEQTVTVLFADVKGFTALSERLSPREVQDLLNEYLHEMTDVIFRYNGTVDKYIGDGIMAVFGAPRLPDEPEDTQHAFRAVAAALEMQAAQQRLVSKWEPSKAFTIRIGVNTGMAYTGFFGTRHRLEYTAIGDTVNTASRLESAAEPGAIFIGQDTATHVNDRFTLQEMGELQLKGKQQRVRAFKVMS</sequence>
<evidence type="ECO:0000313" key="5">
    <source>
        <dbReference type="Proteomes" id="UP000220527"/>
    </source>
</evidence>